<dbReference type="GO" id="GO:0005524">
    <property type="term" value="F:ATP binding"/>
    <property type="evidence" value="ECO:0007669"/>
    <property type="project" value="InterPro"/>
</dbReference>
<dbReference type="Proteomes" id="UP000005324">
    <property type="component" value="Unassembled WGS sequence"/>
</dbReference>
<evidence type="ECO:0000313" key="3">
    <source>
        <dbReference type="Proteomes" id="UP000005324"/>
    </source>
</evidence>
<dbReference type="InterPro" id="IPR013611">
    <property type="entry name" value="Transp-assoc_OB_typ2"/>
</dbReference>
<dbReference type="AlphaFoldDB" id="D5RTR9"/>
<accession>D5RTR9</accession>
<dbReference type="EMBL" id="ADVL01000832">
    <property type="protein sequence ID" value="EFH09298.1"/>
    <property type="molecule type" value="Genomic_DNA"/>
</dbReference>
<name>D5RTR9_9PROT</name>
<gene>
    <name evidence="2" type="ORF">HMPREF0731_4481</name>
</gene>
<dbReference type="Gene3D" id="2.40.50.100">
    <property type="match status" value="1"/>
</dbReference>
<comment type="caution">
    <text evidence="2">The sequence shown here is derived from an EMBL/GenBank/DDBJ whole genome shotgun (WGS) entry which is preliminary data.</text>
</comment>
<evidence type="ECO:0000313" key="2">
    <source>
        <dbReference type="EMBL" id="EFH09298.1"/>
    </source>
</evidence>
<dbReference type="GO" id="GO:0022857">
    <property type="term" value="F:transmembrane transporter activity"/>
    <property type="evidence" value="ECO:0007669"/>
    <property type="project" value="InterPro"/>
</dbReference>
<evidence type="ECO:0000259" key="1">
    <source>
        <dbReference type="Pfam" id="PF08402"/>
    </source>
</evidence>
<organism evidence="2 3">
    <name type="scientific">Pseudoroseomonas cervicalis ATCC 49957</name>
    <dbReference type="NCBI Taxonomy" id="525371"/>
    <lineage>
        <taxon>Bacteria</taxon>
        <taxon>Pseudomonadati</taxon>
        <taxon>Pseudomonadota</taxon>
        <taxon>Alphaproteobacteria</taxon>
        <taxon>Acetobacterales</taxon>
        <taxon>Roseomonadaceae</taxon>
        <taxon>Roseomonas</taxon>
    </lineage>
</organism>
<proteinExistence type="predicted"/>
<protein>
    <recommendedName>
        <fullName evidence="1">Transport-associated OB type 2 domain-containing protein</fullName>
    </recommendedName>
</protein>
<keyword evidence="3" id="KW-1185">Reference proteome</keyword>
<feature type="non-terminal residue" evidence="2">
    <location>
        <position position="1"/>
    </location>
</feature>
<dbReference type="Pfam" id="PF08402">
    <property type="entry name" value="TOBE_2"/>
    <property type="match status" value="1"/>
</dbReference>
<dbReference type="SUPFAM" id="SSF50331">
    <property type="entry name" value="MOP-like"/>
    <property type="match status" value="1"/>
</dbReference>
<dbReference type="Gene3D" id="2.40.50.140">
    <property type="entry name" value="Nucleic acid-binding proteins"/>
    <property type="match status" value="1"/>
</dbReference>
<reference evidence="2 3" key="1">
    <citation type="submission" date="2010-04" db="EMBL/GenBank/DDBJ databases">
        <authorList>
            <person name="Qin X."/>
            <person name="Bachman B."/>
            <person name="Battles P."/>
            <person name="Bell A."/>
            <person name="Bess C."/>
            <person name="Bickham C."/>
            <person name="Chaboub L."/>
            <person name="Chen D."/>
            <person name="Coyle M."/>
            <person name="Deiros D.R."/>
            <person name="Dinh H."/>
            <person name="Forbes L."/>
            <person name="Fowler G."/>
            <person name="Francisco L."/>
            <person name="Fu Q."/>
            <person name="Gubbala S."/>
            <person name="Hale W."/>
            <person name="Han Y."/>
            <person name="Hemphill L."/>
            <person name="Highlander S.K."/>
            <person name="Hirani K."/>
            <person name="Hogues M."/>
            <person name="Jackson L."/>
            <person name="Jakkamsetti A."/>
            <person name="Javaid M."/>
            <person name="Jiang H."/>
            <person name="Korchina V."/>
            <person name="Kovar C."/>
            <person name="Lara F."/>
            <person name="Lee S."/>
            <person name="Mata R."/>
            <person name="Mathew T."/>
            <person name="Moen C."/>
            <person name="Morales K."/>
            <person name="Munidasa M."/>
            <person name="Nazareth L."/>
            <person name="Ngo R."/>
            <person name="Nguyen L."/>
            <person name="Okwuonu G."/>
            <person name="Ongeri F."/>
            <person name="Patil S."/>
            <person name="Petrosino J."/>
            <person name="Pham C."/>
            <person name="Pham P."/>
            <person name="Pu L.-L."/>
            <person name="Puazo M."/>
            <person name="Raj R."/>
            <person name="Reid J."/>
            <person name="Rouhana J."/>
            <person name="Saada N."/>
            <person name="Shang Y."/>
            <person name="Simmons D."/>
            <person name="Thornton R."/>
            <person name="Warren J."/>
            <person name="Weissenberger G."/>
            <person name="Zhang J."/>
            <person name="Zhang L."/>
            <person name="Zhou C."/>
            <person name="Zhu D."/>
            <person name="Muzny D."/>
            <person name="Worley K."/>
            <person name="Gibbs R."/>
        </authorList>
    </citation>
    <scope>NUCLEOTIDE SEQUENCE [LARGE SCALE GENOMIC DNA]</scope>
    <source>
        <strain evidence="2 3">ATCC 49957</strain>
    </source>
</reference>
<dbReference type="InterPro" id="IPR008995">
    <property type="entry name" value="Mo/tungstate-bd_C_term_dom"/>
</dbReference>
<sequence length="77" mass="7858">VELVEDLGASALVHGRLAGGAAIAFHAPAEAAPRRGGHAGISLAADRLHLFDNVTGQRIALEAQHETATPGLDFAPL</sequence>
<feature type="domain" description="Transport-associated OB type 2" evidence="1">
    <location>
        <begin position="1"/>
        <end position="51"/>
    </location>
</feature>
<dbReference type="GO" id="GO:0043190">
    <property type="term" value="C:ATP-binding cassette (ABC) transporter complex"/>
    <property type="evidence" value="ECO:0007669"/>
    <property type="project" value="InterPro"/>
</dbReference>
<dbReference type="RefSeq" id="WP_007005880.1">
    <property type="nucleotide sequence ID" value="NZ_GG770812.1"/>
</dbReference>
<dbReference type="InterPro" id="IPR012340">
    <property type="entry name" value="NA-bd_OB-fold"/>
</dbReference>
<dbReference type="HOGENOM" id="CLU_2627924_0_0_5"/>